<dbReference type="STRING" id="3476.A0A2P5AER5"/>
<reference evidence="2" key="1">
    <citation type="submission" date="2016-06" db="EMBL/GenBank/DDBJ databases">
        <title>Parallel loss of symbiosis genes in relatives of nitrogen-fixing non-legume Parasponia.</title>
        <authorList>
            <person name="Van Velzen R."/>
            <person name="Holmer R."/>
            <person name="Bu F."/>
            <person name="Rutten L."/>
            <person name="Van Zeijl A."/>
            <person name="Liu W."/>
            <person name="Santuari L."/>
            <person name="Cao Q."/>
            <person name="Sharma T."/>
            <person name="Shen D."/>
            <person name="Roswanjaya Y."/>
            <person name="Wardhani T."/>
            <person name="Kalhor M.S."/>
            <person name="Jansen J."/>
            <person name="Van den Hoogen J."/>
            <person name="Gungor B."/>
            <person name="Hartog M."/>
            <person name="Hontelez J."/>
            <person name="Verver J."/>
            <person name="Yang W.-C."/>
            <person name="Schijlen E."/>
            <person name="Repin R."/>
            <person name="Schilthuizen M."/>
            <person name="Schranz E."/>
            <person name="Heidstra R."/>
            <person name="Miyata K."/>
            <person name="Fedorova E."/>
            <person name="Kohlen W."/>
            <person name="Bisseling T."/>
            <person name="Smit S."/>
            <person name="Geurts R."/>
        </authorList>
    </citation>
    <scope>NUCLEOTIDE SEQUENCE [LARGE SCALE GENOMIC DNA]</scope>
    <source>
        <strain evidence="2">cv. WU1-14</strain>
    </source>
</reference>
<dbReference type="GO" id="GO:0005737">
    <property type="term" value="C:cytoplasm"/>
    <property type="evidence" value="ECO:0007669"/>
    <property type="project" value="TreeGrafter"/>
</dbReference>
<dbReference type="PANTHER" id="PTHR46036">
    <property type="entry name" value="LACTOYLGLUTATHIONE LYASE"/>
    <property type="match status" value="1"/>
</dbReference>
<dbReference type="GO" id="GO:0051213">
    <property type="term" value="F:dioxygenase activity"/>
    <property type="evidence" value="ECO:0007669"/>
    <property type="project" value="UniProtKB-KW"/>
</dbReference>
<dbReference type="PANTHER" id="PTHR46036:SF2">
    <property type="entry name" value="LACTOYLGLUTATHIONE LYASE GLX1"/>
    <property type="match status" value="1"/>
</dbReference>
<dbReference type="InterPro" id="IPR029068">
    <property type="entry name" value="Glyas_Bleomycin-R_OHBP_Dase"/>
</dbReference>
<dbReference type="Proteomes" id="UP000237105">
    <property type="component" value="Unassembled WGS sequence"/>
</dbReference>
<dbReference type="OrthoDB" id="16820at2759"/>
<keyword evidence="1" id="KW-0223">Dioxygenase</keyword>
<name>A0A2P5AER5_PARAD</name>
<feature type="non-terminal residue" evidence="1">
    <location>
        <position position="1"/>
    </location>
</feature>
<organism evidence="1 2">
    <name type="scientific">Parasponia andersonii</name>
    <name type="common">Sponia andersonii</name>
    <dbReference type="NCBI Taxonomy" id="3476"/>
    <lineage>
        <taxon>Eukaryota</taxon>
        <taxon>Viridiplantae</taxon>
        <taxon>Streptophyta</taxon>
        <taxon>Embryophyta</taxon>
        <taxon>Tracheophyta</taxon>
        <taxon>Spermatophyta</taxon>
        <taxon>Magnoliopsida</taxon>
        <taxon>eudicotyledons</taxon>
        <taxon>Gunneridae</taxon>
        <taxon>Pentapetalae</taxon>
        <taxon>rosids</taxon>
        <taxon>fabids</taxon>
        <taxon>Rosales</taxon>
        <taxon>Cannabaceae</taxon>
        <taxon>Parasponia</taxon>
    </lineage>
</organism>
<accession>A0A2P5AER5</accession>
<keyword evidence="2" id="KW-1185">Reference proteome</keyword>
<sequence>ALWTRLLKKIIGNSKHEATAATIGYEDDNATIIELNHMCAGPQYTNENSNAQVAIGTNDVYKSVLVVNFVTQELGGKITRPPGPLPVTKTNVATFIDPDGWEIVLILQWRFPLRR</sequence>
<comment type="caution">
    <text evidence="1">The sequence shown here is derived from an EMBL/GenBank/DDBJ whole genome shotgun (WGS) entry which is preliminary data.</text>
</comment>
<proteinExistence type="predicted"/>
<dbReference type="GO" id="GO:0019243">
    <property type="term" value="P:methylglyoxal catabolic process to D-lactate via S-lactoyl-glutathione"/>
    <property type="evidence" value="ECO:0007669"/>
    <property type="project" value="TreeGrafter"/>
</dbReference>
<gene>
    <name evidence="1" type="ORF">PanWU01x14_339450</name>
</gene>
<evidence type="ECO:0000313" key="2">
    <source>
        <dbReference type="Proteomes" id="UP000237105"/>
    </source>
</evidence>
<dbReference type="AlphaFoldDB" id="A0A2P5AER5"/>
<dbReference type="GO" id="GO:0004462">
    <property type="term" value="F:lactoylglutathione lyase activity"/>
    <property type="evidence" value="ECO:0007669"/>
    <property type="project" value="TreeGrafter"/>
</dbReference>
<dbReference type="Gene3D" id="3.10.180.10">
    <property type="entry name" value="2,3-Dihydroxybiphenyl 1,2-Dioxygenase, domain 1"/>
    <property type="match status" value="1"/>
</dbReference>
<dbReference type="SUPFAM" id="SSF54593">
    <property type="entry name" value="Glyoxalase/Bleomycin resistance protein/Dihydroxybiphenyl dioxygenase"/>
    <property type="match status" value="1"/>
</dbReference>
<dbReference type="EMBL" id="JXTB01000631">
    <property type="protein sequence ID" value="PON35016.1"/>
    <property type="molecule type" value="Genomic_DNA"/>
</dbReference>
<keyword evidence="1" id="KW-0560">Oxidoreductase</keyword>
<evidence type="ECO:0000313" key="1">
    <source>
        <dbReference type="EMBL" id="PON35016.1"/>
    </source>
</evidence>
<protein>
    <submittedName>
        <fullName evidence="1">Glyoxalase/Bleomycin resistance protein/Dihydroxybiphenyl dioxygenase</fullName>
    </submittedName>
</protein>